<dbReference type="InterPro" id="IPR050164">
    <property type="entry name" value="Peptidase_C19"/>
</dbReference>
<name>A0AAU9IPJ0_9CILI</name>
<sequence length="427" mass="49915">MTEDVKNYLNKKIDEISMDLKESLNCLKEGQDKCQKFMENVLENCQSNLNQLKSYKNDFTSSKSEPKKKNDDFSLSFNVVSDYFQYINKTVQDYIQKYNELEIKYNSLVDMCNKIIIETNNKHSSLEAKISEIEEKTKKISIPNGNELISSPKNDPDSRNMNKNPPKRKKKGLINIGNSCYMNSALQIFASVPSFIENIRNIENDLFYCLGDILSSITDPYSIKIDEKLKKLRSLLANKYPMFGGNTENDCKELYVIIINLFMELYQSEMFLINKNQAIICESNHRLELSEHQLFLTITDNELSIKEWLNQLENEKTIFHGDNNLFCETCGQRSDSEMVTESIEPHEILAFYNAKSKNPIENIPDFVSLGENQYEIFGIIWYNRSHYIAYTREEGIWNEYNDSYVTTNKHPNPKNIYMLFYKKVIIN</sequence>
<dbReference type="Gene3D" id="3.90.70.10">
    <property type="entry name" value="Cysteine proteinases"/>
    <property type="match status" value="1"/>
</dbReference>
<proteinExistence type="predicted"/>
<organism evidence="4 5">
    <name type="scientific">Blepharisma stoltei</name>
    <dbReference type="NCBI Taxonomy" id="1481888"/>
    <lineage>
        <taxon>Eukaryota</taxon>
        <taxon>Sar</taxon>
        <taxon>Alveolata</taxon>
        <taxon>Ciliophora</taxon>
        <taxon>Postciliodesmatophora</taxon>
        <taxon>Heterotrichea</taxon>
        <taxon>Heterotrichida</taxon>
        <taxon>Blepharismidae</taxon>
        <taxon>Blepharisma</taxon>
    </lineage>
</organism>
<protein>
    <recommendedName>
        <fullName evidence="3">USP domain-containing protein</fullName>
    </recommendedName>
</protein>
<evidence type="ECO:0000313" key="5">
    <source>
        <dbReference type="Proteomes" id="UP001162131"/>
    </source>
</evidence>
<dbReference type="GO" id="GO:0005829">
    <property type="term" value="C:cytosol"/>
    <property type="evidence" value="ECO:0007669"/>
    <property type="project" value="TreeGrafter"/>
</dbReference>
<keyword evidence="5" id="KW-1185">Reference proteome</keyword>
<keyword evidence="1" id="KW-0175">Coiled coil</keyword>
<evidence type="ECO:0000256" key="2">
    <source>
        <dbReference type="SAM" id="MobiDB-lite"/>
    </source>
</evidence>
<evidence type="ECO:0000256" key="1">
    <source>
        <dbReference type="SAM" id="Coils"/>
    </source>
</evidence>
<evidence type="ECO:0000313" key="4">
    <source>
        <dbReference type="EMBL" id="CAG9317511.1"/>
    </source>
</evidence>
<dbReference type="InterPro" id="IPR018200">
    <property type="entry name" value="USP_CS"/>
</dbReference>
<dbReference type="GO" id="GO:0016579">
    <property type="term" value="P:protein deubiquitination"/>
    <property type="evidence" value="ECO:0007669"/>
    <property type="project" value="InterPro"/>
</dbReference>
<dbReference type="SUPFAM" id="SSF54001">
    <property type="entry name" value="Cysteine proteinases"/>
    <property type="match status" value="1"/>
</dbReference>
<dbReference type="InterPro" id="IPR038765">
    <property type="entry name" value="Papain-like_cys_pep_sf"/>
</dbReference>
<dbReference type="GO" id="GO:0004843">
    <property type="term" value="F:cysteine-type deubiquitinase activity"/>
    <property type="evidence" value="ECO:0007669"/>
    <property type="project" value="InterPro"/>
</dbReference>
<feature type="domain" description="USP" evidence="3">
    <location>
        <begin position="171"/>
        <end position="424"/>
    </location>
</feature>
<dbReference type="CDD" id="cd02257">
    <property type="entry name" value="Peptidase_C19"/>
    <property type="match status" value="1"/>
</dbReference>
<dbReference type="EMBL" id="CAJZBQ010000018">
    <property type="protein sequence ID" value="CAG9317511.1"/>
    <property type="molecule type" value="Genomic_DNA"/>
</dbReference>
<evidence type="ECO:0000259" key="3">
    <source>
        <dbReference type="PROSITE" id="PS50235"/>
    </source>
</evidence>
<dbReference type="PROSITE" id="PS00972">
    <property type="entry name" value="USP_1"/>
    <property type="match status" value="1"/>
</dbReference>
<accession>A0AAU9IPJ0</accession>
<feature type="compositionally biased region" description="Polar residues" evidence="2">
    <location>
        <begin position="143"/>
        <end position="153"/>
    </location>
</feature>
<reference evidence="4" key="1">
    <citation type="submission" date="2021-09" db="EMBL/GenBank/DDBJ databases">
        <authorList>
            <consortium name="AG Swart"/>
            <person name="Singh M."/>
            <person name="Singh A."/>
            <person name="Seah K."/>
            <person name="Emmerich C."/>
        </authorList>
    </citation>
    <scope>NUCLEOTIDE SEQUENCE</scope>
    <source>
        <strain evidence="4">ATCC30299</strain>
    </source>
</reference>
<dbReference type="Proteomes" id="UP001162131">
    <property type="component" value="Unassembled WGS sequence"/>
</dbReference>
<dbReference type="InterPro" id="IPR028889">
    <property type="entry name" value="USP"/>
</dbReference>
<dbReference type="Pfam" id="PF00443">
    <property type="entry name" value="UCH"/>
    <property type="match status" value="1"/>
</dbReference>
<dbReference type="PANTHER" id="PTHR24006:SF905">
    <property type="entry name" value="UBIQUITIN CARBOXYL-TERMINAL HYDROLASE 1"/>
    <property type="match status" value="1"/>
</dbReference>
<gene>
    <name evidence="4" type="ORF">BSTOLATCC_MIC18757</name>
</gene>
<dbReference type="AlphaFoldDB" id="A0AAU9IPJ0"/>
<dbReference type="GO" id="GO:0005634">
    <property type="term" value="C:nucleus"/>
    <property type="evidence" value="ECO:0007669"/>
    <property type="project" value="TreeGrafter"/>
</dbReference>
<comment type="caution">
    <text evidence="4">The sequence shown here is derived from an EMBL/GenBank/DDBJ whole genome shotgun (WGS) entry which is preliminary data.</text>
</comment>
<dbReference type="PROSITE" id="PS50235">
    <property type="entry name" value="USP_3"/>
    <property type="match status" value="1"/>
</dbReference>
<feature type="coiled-coil region" evidence="1">
    <location>
        <begin position="91"/>
        <end position="136"/>
    </location>
</feature>
<feature type="region of interest" description="Disordered" evidence="2">
    <location>
        <begin position="143"/>
        <end position="171"/>
    </location>
</feature>
<dbReference type="PANTHER" id="PTHR24006">
    <property type="entry name" value="UBIQUITIN CARBOXYL-TERMINAL HYDROLASE"/>
    <property type="match status" value="1"/>
</dbReference>
<dbReference type="InterPro" id="IPR001394">
    <property type="entry name" value="Peptidase_C19_UCH"/>
</dbReference>